<dbReference type="AlphaFoldDB" id="A0A5N6UVZ9"/>
<keyword evidence="1" id="KW-0732">Signal</keyword>
<feature type="chain" id="PRO_5024806581" evidence="1">
    <location>
        <begin position="17"/>
        <end position="80"/>
    </location>
</feature>
<dbReference type="EMBL" id="ML738624">
    <property type="protein sequence ID" value="KAE8162835.1"/>
    <property type="molecule type" value="Genomic_DNA"/>
</dbReference>
<keyword evidence="3" id="KW-1185">Reference proteome</keyword>
<dbReference type="OrthoDB" id="4485279at2759"/>
<evidence type="ECO:0000313" key="2">
    <source>
        <dbReference type="EMBL" id="KAE8162835.1"/>
    </source>
</evidence>
<name>A0A5N6UVZ9_ASPTM</name>
<dbReference type="Proteomes" id="UP000326950">
    <property type="component" value="Unassembled WGS sequence"/>
</dbReference>
<proteinExistence type="predicted"/>
<evidence type="ECO:0000313" key="3">
    <source>
        <dbReference type="Proteomes" id="UP000326950"/>
    </source>
</evidence>
<feature type="signal peptide" evidence="1">
    <location>
        <begin position="1"/>
        <end position="16"/>
    </location>
</feature>
<reference evidence="2 3" key="1">
    <citation type="submission" date="2019-04" db="EMBL/GenBank/DDBJ databases">
        <title>Friends and foes A comparative genomics study of 23 Aspergillus species from section Flavi.</title>
        <authorList>
            <consortium name="DOE Joint Genome Institute"/>
            <person name="Kjaerbolling I."/>
            <person name="Vesth T."/>
            <person name="Frisvad J.C."/>
            <person name="Nybo J.L."/>
            <person name="Theobald S."/>
            <person name="Kildgaard S."/>
            <person name="Isbrandt T."/>
            <person name="Kuo A."/>
            <person name="Sato A."/>
            <person name="Lyhne E.K."/>
            <person name="Kogle M.E."/>
            <person name="Wiebenga A."/>
            <person name="Kun R.S."/>
            <person name="Lubbers R.J."/>
            <person name="Makela M.R."/>
            <person name="Barry K."/>
            <person name="Chovatia M."/>
            <person name="Clum A."/>
            <person name="Daum C."/>
            <person name="Haridas S."/>
            <person name="He G."/>
            <person name="LaButti K."/>
            <person name="Lipzen A."/>
            <person name="Mondo S."/>
            <person name="Riley R."/>
            <person name="Salamov A."/>
            <person name="Simmons B.A."/>
            <person name="Magnuson J.K."/>
            <person name="Henrissat B."/>
            <person name="Mortensen U.H."/>
            <person name="Larsen T.O."/>
            <person name="Devries R.P."/>
            <person name="Grigoriev I.V."/>
            <person name="Machida M."/>
            <person name="Baker S.E."/>
            <person name="Andersen M.R."/>
        </authorList>
    </citation>
    <scope>NUCLEOTIDE SEQUENCE [LARGE SCALE GENOMIC DNA]</scope>
    <source>
        <strain evidence="2 3">CBS 117626</strain>
    </source>
</reference>
<sequence>MEFQLLFSLTSLLTLCEPIPKKRSSDMDSARYETRLAKALQARDEARKAYHNDRSATNLKRLRSYNTNVQRLLATGFNGG</sequence>
<gene>
    <name evidence="2" type="ORF">BDV40DRAFT_300085</name>
</gene>
<protein>
    <submittedName>
        <fullName evidence="2">Uncharacterized protein</fullName>
    </submittedName>
</protein>
<accession>A0A5N6UVZ9</accession>
<organism evidence="2 3">
    <name type="scientific">Aspergillus tamarii</name>
    <dbReference type="NCBI Taxonomy" id="41984"/>
    <lineage>
        <taxon>Eukaryota</taxon>
        <taxon>Fungi</taxon>
        <taxon>Dikarya</taxon>
        <taxon>Ascomycota</taxon>
        <taxon>Pezizomycotina</taxon>
        <taxon>Eurotiomycetes</taxon>
        <taxon>Eurotiomycetidae</taxon>
        <taxon>Eurotiales</taxon>
        <taxon>Aspergillaceae</taxon>
        <taxon>Aspergillus</taxon>
        <taxon>Aspergillus subgen. Circumdati</taxon>
    </lineage>
</organism>
<evidence type="ECO:0000256" key="1">
    <source>
        <dbReference type="SAM" id="SignalP"/>
    </source>
</evidence>